<keyword evidence="1" id="KW-0812">Transmembrane</keyword>
<feature type="transmembrane region" description="Helical" evidence="1">
    <location>
        <begin position="161"/>
        <end position="181"/>
    </location>
</feature>
<dbReference type="AlphaFoldDB" id="A0A6P1VVI7"/>
<accession>A0A6P1VVI7</accession>
<keyword evidence="1" id="KW-1133">Transmembrane helix</keyword>
<feature type="transmembrane region" description="Helical" evidence="1">
    <location>
        <begin position="123"/>
        <end position="141"/>
    </location>
</feature>
<dbReference type="Gene3D" id="1.20.144.10">
    <property type="entry name" value="Phosphatidic acid phosphatase type 2/haloperoxidase"/>
    <property type="match status" value="1"/>
</dbReference>
<dbReference type="PANTHER" id="PTHR14969:SF13">
    <property type="entry name" value="AT30094P"/>
    <property type="match status" value="1"/>
</dbReference>
<feature type="transmembrane region" description="Helical" evidence="1">
    <location>
        <begin position="221"/>
        <end position="239"/>
    </location>
</feature>
<proteinExistence type="predicted"/>
<dbReference type="KEGG" id="senf:GJR95_10355"/>
<protein>
    <submittedName>
        <fullName evidence="3">Phosphatase PAP2 family protein</fullName>
    </submittedName>
</protein>
<feature type="domain" description="Phosphatidic acid phosphatase type 2/haloperoxidase" evidence="2">
    <location>
        <begin position="124"/>
        <end position="236"/>
    </location>
</feature>
<evidence type="ECO:0000313" key="3">
    <source>
        <dbReference type="EMBL" id="QHV95386.1"/>
    </source>
</evidence>
<dbReference type="CDD" id="cd03392">
    <property type="entry name" value="PAP2_like_2"/>
    <property type="match status" value="1"/>
</dbReference>
<evidence type="ECO:0000259" key="2">
    <source>
        <dbReference type="SMART" id="SM00014"/>
    </source>
</evidence>
<name>A0A6P1VVI7_9BACT</name>
<dbReference type="Proteomes" id="UP000464577">
    <property type="component" value="Chromosome"/>
</dbReference>
<keyword evidence="1" id="KW-0472">Membrane</keyword>
<sequence>MTMYQLQHHIHHRFGRLATRYPGLVRWLAERLTTEHFRGLPLTVLAGLLIVNVMVLSEIAENLVNAESMVQVDLGFTHWLFQGRSTLISQMLYALTWLGSAYVTIGLALIGSLVLYHQKKGRNIVILWILMAGVGLFVQVGKRTFIRNRPTEVAYYTESGYSFPSGHSATAMTLYGLLSYWLVRGRRRIRNRWLVGISAVGLILVVGFSRIYLGVHFLSDVLGGYLLGTCWLIVGIVLTEWQRTTHTANVT</sequence>
<feature type="transmembrane region" description="Helical" evidence="1">
    <location>
        <begin position="91"/>
        <end position="116"/>
    </location>
</feature>
<dbReference type="InterPro" id="IPR000326">
    <property type="entry name" value="PAP2/HPO"/>
</dbReference>
<dbReference type="SMART" id="SM00014">
    <property type="entry name" value="acidPPc"/>
    <property type="match status" value="1"/>
</dbReference>
<feature type="transmembrane region" description="Helical" evidence="1">
    <location>
        <begin position="193"/>
        <end position="215"/>
    </location>
</feature>
<organism evidence="3 4">
    <name type="scientific">Spirosoma endbachense</name>
    <dbReference type="NCBI Taxonomy" id="2666025"/>
    <lineage>
        <taxon>Bacteria</taxon>
        <taxon>Pseudomonadati</taxon>
        <taxon>Bacteroidota</taxon>
        <taxon>Cytophagia</taxon>
        <taxon>Cytophagales</taxon>
        <taxon>Cytophagaceae</taxon>
        <taxon>Spirosoma</taxon>
    </lineage>
</organism>
<dbReference type="PANTHER" id="PTHR14969">
    <property type="entry name" value="SPHINGOSINE-1-PHOSPHATE PHOSPHOHYDROLASE"/>
    <property type="match status" value="1"/>
</dbReference>
<dbReference type="InterPro" id="IPR036938">
    <property type="entry name" value="PAP2/HPO_sf"/>
</dbReference>
<evidence type="ECO:0000313" key="4">
    <source>
        <dbReference type="Proteomes" id="UP000464577"/>
    </source>
</evidence>
<gene>
    <name evidence="3" type="ORF">GJR95_10355</name>
</gene>
<dbReference type="EMBL" id="CP045997">
    <property type="protein sequence ID" value="QHV95386.1"/>
    <property type="molecule type" value="Genomic_DNA"/>
</dbReference>
<keyword evidence="4" id="KW-1185">Reference proteome</keyword>
<feature type="transmembrane region" description="Helical" evidence="1">
    <location>
        <begin position="40"/>
        <end position="60"/>
    </location>
</feature>
<dbReference type="SUPFAM" id="SSF48317">
    <property type="entry name" value="Acid phosphatase/Vanadium-dependent haloperoxidase"/>
    <property type="match status" value="1"/>
</dbReference>
<reference evidence="3 4" key="1">
    <citation type="submission" date="2019-11" db="EMBL/GenBank/DDBJ databases">
        <title>Spirosoma endbachense sp. nov., isolated from a natural salt meadow.</title>
        <authorList>
            <person name="Rojas J."/>
            <person name="Ambika Manirajan B."/>
            <person name="Ratering S."/>
            <person name="Suarez C."/>
            <person name="Geissler-Plaum R."/>
            <person name="Schnell S."/>
        </authorList>
    </citation>
    <scope>NUCLEOTIDE SEQUENCE [LARGE SCALE GENOMIC DNA]</scope>
    <source>
        <strain evidence="3 4">I-24</strain>
    </source>
</reference>
<evidence type="ECO:0000256" key="1">
    <source>
        <dbReference type="SAM" id="Phobius"/>
    </source>
</evidence>
<dbReference type="Pfam" id="PF01569">
    <property type="entry name" value="PAP2"/>
    <property type="match status" value="1"/>
</dbReference>